<dbReference type="RefSeq" id="WP_197540878.1">
    <property type="nucleotide sequence ID" value="NZ_LN829118.1"/>
</dbReference>
<dbReference type="Pfam" id="PF06940">
    <property type="entry name" value="DUF1287"/>
    <property type="match status" value="1"/>
</dbReference>
<dbReference type="InterPro" id="IPR009706">
    <property type="entry name" value="DUF1287"/>
</dbReference>
<reference evidence="3" key="1">
    <citation type="submission" date="2015-02" db="EMBL/GenBank/DDBJ databases">
        <authorList>
            <person name="Chooi Y.-H."/>
        </authorList>
    </citation>
    <scope>NUCLEOTIDE SEQUENCE [LARGE SCALE GENOMIC DNA]</scope>
    <source>
        <strain evidence="3">strain Y</strain>
    </source>
</reference>
<evidence type="ECO:0000313" key="3">
    <source>
        <dbReference type="Proteomes" id="UP000033187"/>
    </source>
</evidence>
<evidence type="ECO:0000256" key="1">
    <source>
        <dbReference type="SAM" id="SignalP"/>
    </source>
</evidence>
<sequence length="213" mass="23815">MRTLRPTASPAFALTLLAALILSSIGVRGEDAPQPDESSQTFASRLVDAARAQISVPTLYDPTYRKIPYPAGDVPWYIGVCTDVIVRAYRELGIDLQELVHTSNVGSGDRNIDHRRVNVLGKFFARRGVSLPITKNPKDYSAGDLVTYYVPDGTFSKTHIAIVSNRENINGVPLVIHNRGYGVQEEDWLFADKITGHYRFQTEPHMEKRTEEQ</sequence>
<organism evidence="2 3">
    <name type="scientific">Candidatus Filomicrobium marinum</name>
    <dbReference type="NCBI Taxonomy" id="1608628"/>
    <lineage>
        <taxon>Bacteria</taxon>
        <taxon>Pseudomonadati</taxon>
        <taxon>Pseudomonadota</taxon>
        <taxon>Alphaproteobacteria</taxon>
        <taxon>Hyphomicrobiales</taxon>
        <taxon>Hyphomicrobiaceae</taxon>
        <taxon>Filomicrobium</taxon>
    </lineage>
</organism>
<proteinExistence type="predicted"/>
<dbReference type="KEGG" id="fiy:BN1229_v1_0872"/>
<name>A0A0D6JBT8_9HYPH</name>
<dbReference type="AlphaFoldDB" id="A0A0D6JBT8"/>
<feature type="signal peptide" evidence="1">
    <location>
        <begin position="1"/>
        <end position="29"/>
    </location>
</feature>
<keyword evidence="3" id="KW-1185">Reference proteome</keyword>
<evidence type="ECO:0000313" key="2">
    <source>
        <dbReference type="EMBL" id="CPR16576.1"/>
    </source>
</evidence>
<dbReference type="EMBL" id="LN829119">
    <property type="protein sequence ID" value="CPR16576.1"/>
    <property type="molecule type" value="Genomic_DNA"/>
</dbReference>
<feature type="chain" id="PRO_5002306078" description="DUF1287 domain-containing protein" evidence="1">
    <location>
        <begin position="30"/>
        <end position="213"/>
    </location>
</feature>
<keyword evidence="1" id="KW-0732">Signal</keyword>
<gene>
    <name evidence="2" type="ORF">YBN1229_v1_0872</name>
</gene>
<evidence type="ECO:0008006" key="4">
    <source>
        <dbReference type="Google" id="ProtNLM"/>
    </source>
</evidence>
<protein>
    <recommendedName>
        <fullName evidence="4">DUF1287 domain-containing protein</fullName>
    </recommendedName>
</protein>
<dbReference type="Proteomes" id="UP000033187">
    <property type="component" value="Chromosome 1"/>
</dbReference>
<accession>A0A0D6JBT8</accession>